<reference evidence="1 2" key="1">
    <citation type="submission" date="2015-09" db="EMBL/GenBank/DDBJ databases">
        <authorList>
            <consortium name="Pathogen Informatics"/>
        </authorList>
    </citation>
    <scope>NUCLEOTIDE SEQUENCE [LARGE SCALE GENOMIC DNA]</scope>
    <source>
        <strain evidence="1 2">2789STDY5608868</strain>
    </source>
</reference>
<dbReference type="EMBL" id="CYXT01000004">
    <property type="protein sequence ID" value="CUM82210.1"/>
    <property type="molecule type" value="Genomic_DNA"/>
</dbReference>
<keyword evidence="1" id="KW-0808">Transferase</keyword>
<proteinExistence type="predicted"/>
<dbReference type="AlphaFoldDB" id="A0A173RW18"/>
<dbReference type="RefSeq" id="WP_172678765.1">
    <property type="nucleotide sequence ID" value="NZ_CACRSX010000064.1"/>
</dbReference>
<accession>A0A173RW18</accession>
<organism evidence="1 2">
    <name type="scientific">Anaerostipes hadrus</name>
    <dbReference type="NCBI Taxonomy" id="649756"/>
    <lineage>
        <taxon>Bacteria</taxon>
        <taxon>Bacillati</taxon>
        <taxon>Bacillota</taxon>
        <taxon>Clostridia</taxon>
        <taxon>Lachnospirales</taxon>
        <taxon>Lachnospiraceae</taxon>
        <taxon>Anaerostipes</taxon>
    </lineage>
</organism>
<sequence>MWFMIRKLQKTDINRVADIWLDTNLKAHDFISAKYWKNNFQLVKEYVMIWSQK</sequence>
<protein>
    <submittedName>
        <fullName evidence="1">Putative acetyltransferase</fullName>
    </submittedName>
</protein>
<gene>
    <name evidence="1" type="ORF">ERS852425_00829</name>
</gene>
<dbReference type="Proteomes" id="UP000095598">
    <property type="component" value="Unassembled WGS sequence"/>
</dbReference>
<evidence type="ECO:0000313" key="2">
    <source>
        <dbReference type="Proteomes" id="UP000095598"/>
    </source>
</evidence>
<name>A0A173RW18_ANAHA</name>
<evidence type="ECO:0000313" key="1">
    <source>
        <dbReference type="EMBL" id="CUM82210.1"/>
    </source>
</evidence>
<dbReference type="GO" id="GO:0016740">
    <property type="term" value="F:transferase activity"/>
    <property type="evidence" value="ECO:0007669"/>
    <property type="project" value="UniProtKB-KW"/>
</dbReference>